<dbReference type="PIRSF" id="PIRSF006648">
    <property type="entry name" value="DrrB"/>
    <property type="match status" value="1"/>
</dbReference>
<keyword evidence="3 6" id="KW-1133">Transmembrane helix</keyword>
<feature type="transmembrane region" description="Helical" evidence="6">
    <location>
        <begin position="20"/>
        <end position="38"/>
    </location>
</feature>
<dbReference type="Proteomes" id="UP000292235">
    <property type="component" value="Chromosome"/>
</dbReference>
<proteinExistence type="predicted"/>
<feature type="transmembrane region" description="Helical" evidence="6">
    <location>
        <begin position="162"/>
        <end position="181"/>
    </location>
</feature>
<organism evidence="8 9">
    <name type="scientific">Streptomonospora litoralis</name>
    <dbReference type="NCBI Taxonomy" id="2498135"/>
    <lineage>
        <taxon>Bacteria</taxon>
        <taxon>Bacillati</taxon>
        <taxon>Actinomycetota</taxon>
        <taxon>Actinomycetes</taxon>
        <taxon>Streptosporangiales</taxon>
        <taxon>Nocardiopsidaceae</taxon>
        <taxon>Streptomonospora</taxon>
    </lineage>
</organism>
<sequence length="248" mass="26337">MTLAVQHARLLFVETARVPVALGFNVAFPTVLMMFFVVPNGAIADDPRAATLATAQITVFAVMNACLLNFGVGVAEERARAWDPYLRTLPAGPMPRMAGRLLNGFAYILLAVIPVAVLAPLLTEAELPPSSAALALPLLLLSCLPFLFGGFAIGFSMSIKGALPAAQAIMFPMAFAGGLFLPPETFPGWLDTASQALPTRAARELSVWAVTDGIALPVAAFAVLAGWTLVTAVPAVWAYRRDEGRRFR</sequence>
<dbReference type="PANTHER" id="PTHR43229">
    <property type="entry name" value="NODULATION PROTEIN J"/>
    <property type="match status" value="1"/>
</dbReference>
<gene>
    <name evidence="8" type="ORF">EKD16_24470</name>
</gene>
<feature type="transmembrane region" description="Helical" evidence="6">
    <location>
        <begin position="134"/>
        <end position="155"/>
    </location>
</feature>
<feature type="transmembrane region" description="Helical" evidence="6">
    <location>
        <begin position="214"/>
        <end position="239"/>
    </location>
</feature>
<feature type="transmembrane region" description="Helical" evidence="6">
    <location>
        <begin position="104"/>
        <end position="122"/>
    </location>
</feature>
<evidence type="ECO:0000256" key="2">
    <source>
        <dbReference type="ARBA" id="ARBA00022692"/>
    </source>
</evidence>
<dbReference type="InterPro" id="IPR013525">
    <property type="entry name" value="ABC2_TM"/>
</dbReference>
<keyword evidence="9" id="KW-1185">Reference proteome</keyword>
<accession>A0A4P6Q771</accession>
<dbReference type="InterPro" id="IPR000412">
    <property type="entry name" value="ABC_2_transport"/>
</dbReference>
<dbReference type="InterPro" id="IPR051784">
    <property type="entry name" value="Nod_factor_ABC_transporter"/>
</dbReference>
<dbReference type="PANTHER" id="PTHR43229:SF6">
    <property type="entry name" value="ABC-TYPE MULTIDRUG TRANSPORT SYSTEM, PERMEASE COMPONENT"/>
    <property type="match status" value="1"/>
</dbReference>
<reference evidence="8 9" key="1">
    <citation type="submission" date="2019-02" db="EMBL/GenBank/DDBJ databases">
        <authorList>
            <person name="Khodamoradi S."/>
            <person name="Hahnke R.L."/>
            <person name="Kaempfer P."/>
            <person name="Schumann P."/>
            <person name="Rohde M."/>
            <person name="Steinert M."/>
            <person name="Luzhetskyy A."/>
            <person name="Wink J."/>
            <person name="Ruckert C."/>
        </authorList>
    </citation>
    <scope>NUCLEOTIDE SEQUENCE [LARGE SCALE GENOMIC DNA]</scope>
    <source>
        <strain evidence="8 9">M2</strain>
    </source>
</reference>
<feature type="transmembrane region" description="Helical" evidence="6">
    <location>
        <begin position="50"/>
        <end position="72"/>
    </location>
</feature>
<dbReference type="GO" id="GO:0140359">
    <property type="term" value="F:ABC-type transporter activity"/>
    <property type="evidence" value="ECO:0007669"/>
    <property type="project" value="InterPro"/>
</dbReference>
<evidence type="ECO:0000256" key="4">
    <source>
        <dbReference type="ARBA" id="ARBA00023136"/>
    </source>
</evidence>
<dbReference type="AlphaFoldDB" id="A0A4P6Q771"/>
<evidence type="ECO:0000313" key="9">
    <source>
        <dbReference type="Proteomes" id="UP000292235"/>
    </source>
</evidence>
<evidence type="ECO:0000256" key="1">
    <source>
        <dbReference type="ARBA" id="ARBA00004141"/>
    </source>
</evidence>
<dbReference type="Pfam" id="PF01061">
    <property type="entry name" value="ABC2_membrane"/>
    <property type="match status" value="1"/>
</dbReference>
<dbReference type="OrthoDB" id="3745966at2"/>
<dbReference type="KEGG" id="strr:EKD16_24470"/>
<feature type="domain" description="ABC-2 type transporter transmembrane" evidence="7">
    <location>
        <begin position="14"/>
        <end position="205"/>
    </location>
</feature>
<evidence type="ECO:0000256" key="5">
    <source>
        <dbReference type="ARBA" id="ARBA00023251"/>
    </source>
</evidence>
<dbReference type="GO" id="GO:0043190">
    <property type="term" value="C:ATP-binding cassette (ABC) transporter complex"/>
    <property type="evidence" value="ECO:0007669"/>
    <property type="project" value="InterPro"/>
</dbReference>
<dbReference type="GO" id="GO:0046677">
    <property type="term" value="P:response to antibiotic"/>
    <property type="evidence" value="ECO:0007669"/>
    <property type="project" value="UniProtKB-KW"/>
</dbReference>
<dbReference type="RefSeq" id="WP_131101633.1">
    <property type="nucleotide sequence ID" value="NZ_CP036455.1"/>
</dbReference>
<protein>
    <submittedName>
        <fullName evidence="8">ABC-2 type transporter</fullName>
    </submittedName>
</protein>
<evidence type="ECO:0000313" key="8">
    <source>
        <dbReference type="EMBL" id="QBI56638.1"/>
    </source>
</evidence>
<comment type="subcellular location">
    <subcellularLocation>
        <location evidence="1">Membrane</location>
        <topology evidence="1">Multi-pass membrane protein</topology>
    </subcellularLocation>
</comment>
<name>A0A4P6Q771_9ACTN</name>
<keyword evidence="2 6" id="KW-0812">Transmembrane</keyword>
<dbReference type="EMBL" id="CP036455">
    <property type="protein sequence ID" value="QBI56638.1"/>
    <property type="molecule type" value="Genomic_DNA"/>
</dbReference>
<keyword evidence="4 6" id="KW-0472">Membrane</keyword>
<keyword evidence="5" id="KW-0046">Antibiotic resistance</keyword>
<evidence type="ECO:0000259" key="7">
    <source>
        <dbReference type="Pfam" id="PF01061"/>
    </source>
</evidence>
<evidence type="ECO:0000256" key="3">
    <source>
        <dbReference type="ARBA" id="ARBA00022989"/>
    </source>
</evidence>
<evidence type="ECO:0000256" key="6">
    <source>
        <dbReference type="SAM" id="Phobius"/>
    </source>
</evidence>